<evidence type="ECO:0000259" key="2">
    <source>
        <dbReference type="Pfam" id="PF13456"/>
    </source>
</evidence>
<evidence type="ECO:0000313" key="4">
    <source>
        <dbReference type="Proteomes" id="UP001341281"/>
    </source>
</evidence>
<dbReference type="CDD" id="cd06222">
    <property type="entry name" value="RNase_H_like"/>
    <property type="match status" value="1"/>
</dbReference>
<keyword evidence="4" id="KW-1185">Reference proteome</keyword>
<sequence length="458" mass="51644">TSIRHIRFARSYKIMKEAPGQLINRAKCSILFKRKDDTTEQDQVKRILRVELDAFEPKYLGLPTPSGRMKGVQFQPLREKLQKRLSAYTEKHLSAAAKEVLIKSVAQALLTYIMGVFKLPLSVCDDLTSIIRNFWWGSEKGKRKNSMDSMGRIITQEKPGRCSILDSVKSANASATWQSVLHGLELLKKGIIWRIGDGSQVRIWRDPWIPQEVTLKVSSRRGRCRLHWVSDLLNSQGTDWDRDKLLRYFNEADREPMTVVEGKGKKPARPLGGRSDDGRGRRDDTASVTTRRGWQKPEDGWIKVNVDGAFVEQTGTAGAGVVARDTEGSVIFTAWRVLFDCASAKEAEARACLEGLRLASQWCHEPVILESDCAQMVEALRAHSEDRSDLCFLIAEARELGRSLPVWRISKVKRENNFVAHELAQLARQNTHTATWLGQAPACVRDLITTDCMDSLAS</sequence>
<accession>A0AAQ3PK54</accession>
<dbReference type="EMBL" id="CP144745">
    <property type="protein sequence ID" value="WVZ52945.1"/>
    <property type="molecule type" value="Genomic_DNA"/>
</dbReference>
<dbReference type="InterPro" id="IPR036397">
    <property type="entry name" value="RNaseH_sf"/>
</dbReference>
<evidence type="ECO:0000313" key="3">
    <source>
        <dbReference type="EMBL" id="WVZ52945.1"/>
    </source>
</evidence>
<gene>
    <name evidence="3" type="ORF">U9M48_003943</name>
</gene>
<dbReference type="GO" id="GO:0003676">
    <property type="term" value="F:nucleic acid binding"/>
    <property type="evidence" value="ECO:0007669"/>
    <property type="project" value="InterPro"/>
</dbReference>
<dbReference type="Proteomes" id="UP001341281">
    <property type="component" value="Chromosome 01"/>
</dbReference>
<feature type="compositionally biased region" description="Basic and acidic residues" evidence="1">
    <location>
        <begin position="274"/>
        <end position="285"/>
    </location>
</feature>
<dbReference type="InterPro" id="IPR012337">
    <property type="entry name" value="RNaseH-like_sf"/>
</dbReference>
<feature type="non-terminal residue" evidence="3">
    <location>
        <position position="1"/>
    </location>
</feature>
<dbReference type="Pfam" id="PF13456">
    <property type="entry name" value="RVT_3"/>
    <property type="match status" value="1"/>
</dbReference>
<dbReference type="InterPro" id="IPR002156">
    <property type="entry name" value="RNaseH_domain"/>
</dbReference>
<dbReference type="GO" id="GO:0004523">
    <property type="term" value="F:RNA-DNA hybrid ribonuclease activity"/>
    <property type="evidence" value="ECO:0007669"/>
    <property type="project" value="InterPro"/>
</dbReference>
<dbReference type="SUPFAM" id="SSF53098">
    <property type="entry name" value="Ribonuclease H-like"/>
    <property type="match status" value="1"/>
</dbReference>
<dbReference type="PANTHER" id="PTHR47723">
    <property type="entry name" value="OS05G0353850 PROTEIN"/>
    <property type="match status" value="1"/>
</dbReference>
<name>A0AAQ3PK54_PASNO</name>
<dbReference type="Gene3D" id="3.30.420.10">
    <property type="entry name" value="Ribonuclease H-like superfamily/Ribonuclease H"/>
    <property type="match status" value="1"/>
</dbReference>
<dbReference type="InterPro" id="IPR053151">
    <property type="entry name" value="RNase_H-like"/>
</dbReference>
<reference evidence="3 4" key="1">
    <citation type="submission" date="2024-02" db="EMBL/GenBank/DDBJ databases">
        <title>High-quality chromosome-scale genome assembly of Pensacola bahiagrass (Paspalum notatum Flugge var. saurae).</title>
        <authorList>
            <person name="Vega J.M."/>
            <person name="Podio M."/>
            <person name="Orjuela J."/>
            <person name="Siena L.A."/>
            <person name="Pessino S.C."/>
            <person name="Combes M.C."/>
            <person name="Mariac C."/>
            <person name="Albertini E."/>
            <person name="Pupilli F."/>
            <person name="Ortiz J.P.A."/>
            <person name="Leblanc O."/>
        </authorList>
    </citation>
    <scope>NUCLEOTIDE SEQUENCE [LARGE SCALE GENOMIC DNA]</scope>
    <source>
        <strain evidence="3">R1</strain>
        <tissue evidence="3">Leaf</tissue>
    </source>
</reference>
<feature type="domain" description="RNase H type-1" evidence="2">
    <location>
        <begin position="305"/>
        <end position="426"/>
    </location>
</feature>
<feature type="region of interest" description="Disordered" evidence="1">
    <location>
        <begin position="259"/>
        <end position="293"/>
    </location>
</feature>
<dbReference type="InterPro" id="IPR044730">
    <property type="entry name" value="RNase_H-like_dom_plant"/>
</dbReference>
<dbReference type="PANTHER" id="PTHR47723:SF24">
    <property type="entry name" value="RNASE H TYPE-1 DOMAIN-CONTAINING PROTEIN"/>
    <property type="match status" value="1"/>
</dbReference>
<organism evidence="3 4">
    <name type="scientific">Paspalum notatum var. saurae</name>
    <dbReference type="NCBI Taxonomy" id="547442"/>
    <lineage>
        <taxon>Eukaryota</taxon>
        <taxon>Viridiplantae</taxon>
        <taxon>Streptophyta</taxon>
        <taxon>Embryophyta</taxon>
        <taxon>Tracheophyta</taxon>
        <taxon>Spermatophyta</taxon>
        <taxon>Magnoliopsida</taxon>
        <taxon>Liliopsida</taxon>
        <taxon>Poales</taxon>
        <taxon>Poaceae</taxon>
        <taxon>PACMAD clade</taxon>
        <taxon>Panicoideae</taxon>
        <taxon>Andropogonodae</taxon>
        <taxon>Paspaleae</taxon>
        <taxon>Paspalinae</taxon>
        <taxon>Paspalum</taxon>
    </lineage>
</organism>
<dbReference type="AlphaFoldDB" id="A0AAQ3PK54"/>
<proteinExistence type="predicted"/>
<evidence type="ECO:0000256" key="1">
    <source>
        <dbReference type="SAM" id="MobiDB-lite"/>
    </source>
</evidence>
<protein>
    <recommendedName>
        <fullName evidence="2">RNase H type-1 domain-containing protein</fullName>
    </recommendedName>
</protein>